<organism evidence="1 2">
    <name type="scientific">Neofusicoccum parvum</name>
    <dbReference type="NCBI Taxonomy" id="310453"/>
    <lineage>
        <taxon>Eukaryota</taxon>
        <taxon>Fungi</taxon>
        <taxon>Dikarya</taxon>
        <taxon>Ascomycota</taxon>
        <taxon>Pezizomycotina</taxon>
        <taxon>Dothideomycetes</taxon>
        <taxon>Dothideomycetes incertae sedis</taxon>
        <taxon>Botryosphaeriales</taxon>
        <taxon>Botryosphaeriaceae</taxon>
        <taxon>Neofusicoccum</taxon>
    </lineage>
</organism>
<accession>A0ACB5S9N6</accession>
<evidence type="ECO:0000313" key="2">
    <source>
        <dbReference type="Proteomes" id="UP001165186"/>
    </source>
</evidence>
<gene>
    <name evidence="1" type="primary">g7658</name>
    <name evidence="1" type="ORF">NpPPO83_00007658</name>
</gene>
<evidence type="ECO:0000313" key="1">
    <source>
        <dbReference type="EMBL" id="GME32117.1"/>
    </source>
</evidence>
<reference evidence="1" key="1">
    <citation type="submission" date="2024-09" db="EMBL/GenBank/DDBJ databases">
        <title>Draft Genome Sequences of Neofusicoccum parvum.</title>
        <authorList>
            <person name="Ashida A."/>
            <person name="Camagna M."/>
            <person name="Tanaka A."/>
            <person name="Takemoto D."/>
        </authorList>
    </citation>
    <scope>NUCLEOTIDE SEQUENCE</scope>
    <source>
        <strain evidence="1">PPO83</strain>
    </source>
</reference>
<comment type="caution">
    <text evidence="1">The sequence shown here is derived from an EMBL/GenBank/DDBJ whole genome shotgun (WGS) entry which is preliminary data.</text>
</comment>
<proteinExistence type="predicted"/>
<sequence length="373" mass="40554">MESFNETVATFLNPQEGDGLPLPRTTFGAVNRSGTLNYVKCFGDDLQPGRNADPTIPTDSMYTIASSTKFITTLAALQCVDNGLLSLDGDIGDVLPEWKNPKILTSFDNNDQPIFVPAKNTVTLRLKEAALPLEWPGREAYELFLVEEPGTKWMYSPGMDWAGLMIEKVTNLSLGAYMHAHIFAPLHAPDILYHLDQHPSSHARLAATFERDPASGALAAIPDISRPTTDDFGGGGLSGSAASLLAVYAAVLREDPRLAIRPATLREIWTPQLATTHGLESIENVDPGALCGVPRGAAITYGLGGLVNLEDVAGRRRARSVAWSGMRNYYFWIDFESGVAGLQAMHMLPCGDERTVELLERFEEAVYMAAENA</sequence>
<dbReference type="Proteomes" id="UP001165186">
    <property type="component" value="Unassembled WGS sequence"/>
</dbReference>
<dbReference type="EMBL" id="BSXG01000060">
    <property type="protein sequence ID" value="GME32117.1"/>
    <property type="molecule type" value="Genomic_DNA"/>
</dbReference>
<keyword evidence="2" id="KW-1185">Reference proteome</keyword>
<name>A0ACB5S9N6_9PEZI</name>
<protein>
    <submittedName>
        <fullName evidence="1">Beta-lactamase-related protein</fullName>
    </submittedName>
</protein>